<organism evidence="1 2">
    <name type="scientific">Geofilum rubicundum JCM 15548</name>
    <dbReference type="NCBI Taxonomy" id="1236989"/>
    <lineage>
        <taxon>Bacteria</taxon>
        <taxon>Pseudomonadati</taxon>
        <taxon>Bacteroidota</taxon>
        <taxon>Bacteroidia</taxon>
        <taxon>Marinilabiliales</taxon>
        <taxon>Marinilabiliaceae</taxon>
        <taxon>Geofilum</taxon>
    </lineage>
</organism>
<evidence type="ECO:0008006" key="3">
    <source>
        <dbReference type="Google" id="ProtNLM"/>
    </source>
</evidence>
<dbReference type="Proteomes" id="UP000032900">
    <property type="component" value="Unassembled WGS sequence"/>
</dbReference>
<proteinExistence type="predicted"/>
<evidence type="ECO:0000313" key="2">
    <source>
        <dbReference type="Proteomes" id="UP000032900"/>
    </source>
</evidence>
<sequence length="81" mass="9072">MSTDLKELLIIPDRPLAEEIQREMEGAGIYSLLQSDNPAASVMSIYGGPSVSESITILVHQDTYDRAIEFIQTSPYWELLN</sequence>
<gene>
    <name evidence="1" type="ORF">JCM15548_11493</name>
</gene>
<dbReference type="EMBL" id="BAZW01000008">
    <property type="protein sequence ID" value="GAO29319.1"/>
    <property type="molecule type" value="Genomic_DNA"/>
</dbReference>
<dbReference type="RefSeq" id="WP_062123487.1">
    <property type="nucleotide sequence ID" value="NZ_BAZW01000008.1"/>
</dbReference>
<evidence type="ECO:0000313" key="1">
    <source>
        <dbReference type="EMBL" id="GAO29319.1"/>
    </source>
</evidence>
<name>A0A0E9LVN5_9BACT</name>
<accession>A0A0E9LVN5</accession>
<comment type="caution">
    <text evidence="1">The sequence shown here is derived from an EMBL/GenBank/DDBJ whole genome shotgun (WGS) entry which is preliminary data.</text>
</comment>
<reference evidence="1 2" key="1">
    <citation type="journal article" date="2015" name="Microbes Environ.">
        <title>Distribution and evolution of nitrogen fixation genes in the phylum bacteroidetes.</title>
        <authorList>
            <person name="Inoue J."/>
            <person name="Oshima K."/>
            <person name="Suda W."/>
            <person name="Sakamoto M."/>
            <person name="Iino T."/>
            <person name="Noda S."/>
            <person name="Hongoh Y."/>
            <person name="Hattori M."/>
            <person name="Ohkuma M."/>
        </authorList>
    </citation>
    <scope>NUCLEOTIDE SEQUENCE [LARGE SCALE GENOMIC DNA]</scope>
    <source>
        <strain evidence="1">JCM 15548</strain>
    </source>
</reference>
<protein>
    <recommendedName>
        <fullName evidence="3">DUF2007 domain-containing protein</fullName>
    </recommendedName>
</protein>
<dbReference type="AlphaFoldDB" id="A0A0E9LVN5"/>
<dbReference type="OrthoDB" id="1122740at2"/>
<keyword evidence="2" id="KW-1185">Reference proteome</keyword>